<gene>
    <name evidence="1" type="ORF">ABT39_MTgene4335</name>
</gene>
<geneLocation type="mitochondrion" evidence="1"/>
<sequence>MPWALNLDIDLLLAQDPMDMGLRLELHPVLLLVQLRSQLNSLDLLLKLLALDPHLKLDLHHI</sequence>
<reference evidence="1" key="1">
    <citation type="journal article" date="2015" name="Genome Biol. Evol.">
        <title>Organellar Genomes of White Spruce (Picea glauca): Assembly and Annotation.</title>
        <authorList>
            <person name="Jackman S.D."/>
            <person name="Warren R.L."/>
            <person name="Gibb E.A."/>
            <person name="Vandervalk B.P."/>
            <person name="Mohamadi H."/>
            <person name="Chu J."/>
            <person name="Raymond A."/>
            <person name="Pleasance S."/>
            <person name="Coope R."/>
            <person name="Wildung M.R."/>
            <person name="Ritland C.E."/>
            <person name="Bousquet J."/>
            <person name="Jones S.J."/>
            <person name="Bohlmann J."/>
            <person name="Birol I."/>
        </authorList>
    </citation>
    <scope>NUCLEOTIDE SEQUENCE [LARGE SCALE GENOMIC DNA]</scope>
    <source>
        <tissue evidence="1">Flushing bud</tissue>
    </source>
</reference>
<protein>
    <submittedName>
        <fullName evidence="1">Uncharacterized protein</fullName>
    </submittedName>
</protein>
<dbReference type="EMBL" id="LKAM01000004">
    <property type="protein sequence ID" value="KUM48999.1"/>
    <property type="molecule type" value="Genomic_DNA"/>
</dbReference>
<evidence type="ECO:0000313" key="1">
    <source>
        <dbReference type="EMBL" id="KUM48999.1"/>
    </source>
</evidence>
<comment type="caution">
    <text evidence="1">The sequence shown here is derived from an EMBL/GenBank/DDBJ whole genome shotgun (WGS) entry which is preliminary data.</text>
</comment>
<accession>A0A101M142</accession>
<proteinExistence type="predicted"/>
<keyword evidence="1" id="KW-0496">Mitochondrion</keyword>
<name>A0A101M142_PICGL</name>
<organism evidence="1">
    <name type="scientific">Picea glauca</name>
    <name type="common">White spruce</name>
    <name type="synonym">Pinus glauca</name>
    <dbReference type="NCBI Taxonomy" id="3330"/>
    <lineage>
        <taxon>Eukaryota</taxon>
        <taxon>Viridiplantae</taxon>
        <taxon>Streptophyta</taxon>
        <taxon>Embryophyta</taxon>
        <taxon>Tracheophyta</taxon>
        <taxon>Spermatophyta</taxon>
        <taxon>Pinopsida</taxon>
        <taxon>Pinidae</taxon>
        <taxon>Conifers I</taxon>
        <taxon>Pinales</taxon>
        <taxon>Pinaceae</taxon>
        <taxon>Picea</taxon>
    </lineage>
</organism>
<dbReference type="AlphaFoldDB" id="A0A101M142"/>